<accession>A0A0R3W258</accession>
<dbReference type="SUPFAM" id="SSF81321">
    <property type="entry name" value="Family A G protein-coupled receptor-like"/>
    <property type="match status" value="1"/>
</dbReference>
<evidence type="ECO:0000313" key="4">
    <source>
        <dbReference type="WBParaSite" id="TASK_0000386801-mRNA-1"/>
    </source>
</evidence>
<evidence type="ECO:0000313" key="2">
    <source>
        <dbReference type="EMBL" id="VDK32484.1"/>
    </source>
</evidence>
<keyword evidence="1" id="KW-1133">Transmembrane helix</keyword>
<dbReference type="Gene3D" id="1.20.1070.10">
    <property type="entry name" value="Rhodopsin 7-helix transmembrane proteins"/>
    <property type="match status" value="2"/>
</dbReference>
<dbReference type="Proteomes" id="UP000282613">
    <property type="component" value="Unassembled WGS sequence"/>
</dbReference>
<protein>
    <submittedName>
        <fullName evidence="4">G_PROTEIN_RECEP_F1_2 domain-containing protein</fullName>
    </submittedName>
</protein>
<sequence>MSLIHRLFNIYLGVPTALLGVFASFLSLGFFWNDSTTFLGTRILLFSVSVTDTGYLSLHSFYHLAENLIPDSTLTQVAIIQAVSFYALNVFELARNWLLVMVALERLLFFLRPNDFPQRWTATMFGAAETVVMVAVLLMGVPSLLFKLPNVSSSTERVYEMAHMLVNKAALKHSEICNETDGNAKHVMSILQMILVTFTAFAMPCFFSSALHFYCQFNQLCTSVAMDTLEDGVSSIANYFSIITSTSNFFIYILQSKGYRRRLIHMLHLQQYQWFRAHNDGGVK</sequence>
<feature type="transmembrane region" description="Helical" evidence="1">
    <location>
        <begin position="124"/>
        <end position="146"/>
    </location>
</feature>
<name>A0A0R3W258_TAEAS</name>
<dbReference type="AlphaFoldDB" id="A0A0R3W258"/>
<feature type="transmembrane region" description="Helical" evidence="1">
    <location>
        <begin position="193"/>
        <end position="214"/>
    </location>
</feature>
<feature type="transmembrane region" description="Helical" evidence="1">
    <location>
        <begin position="236"/>
        <end position="254"/>
    </location>
</feature>
<keyword evidence="3" id="KW-1185">Reference proteome</keyword>
<dbReference type="EMBL" id="UYRS01018317">
    <property type="protein sequence ID" value="VDK32484.1"/>
    <property type="molecule type" value="Genomic_DNA"/>
</dbReference>
<dbReference type="OrthoDB" id="6271103at2759"/>
<feature type="transmembrane region" description="Helical" evidence="1">
    <location>
        <begin position="43"/>
        <end position="65"/>
    </location>
</feature>
<proteinExistence type="predicted"/>
<evidence type="ECO:0000256" key="1">
    <source>
        <dbReference type="SAM" id="Phobius"/>
    </source>
</evidence>
<feature type="transmembrane region" description="Helical" evidence="1">
    <location>
        <begin position="7"/>
        <end position="31"/>
    </location>
</feature>
<keyword evidence="1" id="KW-0812">Transmembrane</keyword>
<organism evidence="4">
    <name type="scientific">Taenia asiatica</name>
    <name type="common">Asian tapeworm</name>
    <dbReference type="NCBI Taxonomy" id="60517"/>
    <lineage>
        <taxon>Eukaryota</taxon>
        <taxon>Metazoa</taxon>
        <taxon>Spiralia</taxon>
        <taxon>Lophotrochozoa</taxon>
        <taxon>Platyhelminthes</taxon>
        <taxon>Cestoda</taxon>
        <taxon>Eucestoda</taxon>
        <taxon>Cyclophyllidea</taxon>
        <taxon>Taeniidae</taxon>
        <taxon>Taenia</taxon>
    </lineage>
</organism>
<keyword evidence="1" id="KW-0472">Membrane</keyword>
<dbReference type="STRING" id="60517.A0A0R3W258"/>
<gene>
    <name evidence="2" type="ORF">TASK_LOCUS3869</name>
</gene>
<dbReference type="WBParaSite" id="TASK_0000386801-mRNA-1">
    <property type="protein sequence ID" value="TASK_0000386801-mRNA-1"/>
    <property type="gene ID" value="TASK_0000386801"/>
</dbReference>
<feature type="transmembrane region" description="Helical" evidence="1">
    <location>
        <begin position="77"/>
        <end position="104"/>
    </location>
</feature>
<evidence type="ECO:0000313" key="3">
    <source>
        <dbReference type="Proteomes" id="UP000282613"/>
    </source>
</evidence>
<reference evidence="4" key="1">
    <citation type="submission" date="2017-02" db="UniProtKB">
        <authorList>
            <consortium name="WormBaseParasite"/>
        </authorList>
    </citation>
    <scope>IDENTIFICATION</scope>
</reference>
<reference evidence="2 3" key="2">
    <citation type="submission" date="2018-11" db="EMBL/GenBank/DDBJ databases">
        <authorList>
            <consortium name="Pathogen Informatics"/>
        </authorList>
    </citation>
    <scope>NUCLEOTIDE SEQUENCE [LARGE SCALE GENOMIC DNA]</scope>
</reference>